<dbReference type="EMBL" id="JAGEUA010000002">
    <property type="protein sequence ID" value="KAL1006016.1"/>
    <property type="molecule type" value="Genomic_DNA"/>
</dbReference>
<accession>A0ABD0XAM6</accession>
<organism evidence="2 3">
    <name type="scientific">Umbra pygmaea</name>
    <name type="common">Eastern mudminnow</name>
    <dbReference type="NCBI Taxonomy" id="75934"/>
    <lineage>
        <taxon>Eukaryota</taxon>
        <taxon>Metazoa</taxon>
        <taxon>Chordata</taxon>
        <taxon>Craniata</taxon>
        <taxon>Vertebrata</taxon>
        <taxon>Euteleostomi</taxon>
        <taxon>Actinopterygii</taxon>
        <taxon>Neopterygii</taxon>
        <taxon>Teleostei</taxon>
        <taxon>Protacanthopterygii</taxon>
        <taxon>Esociformes</taxon>
        <taxon>Umbridae</taxon>
        <taxon>Umbra</taxon>
    </lineage>
</organism>
<protein>
    <submittedName>
        <fullName evidence="2">Uncharacterized protein</fullName>
    </submittedName>
</protein>
<feature type="compositionally biased region" description="Basic and acidic residues" evidence="1">
    <location>
        <begin position="284"/>
        <end position="333"/>
    </location>
</feature>
<sequence>MYESSNSRMKRRTYDDDLQNANVTMRKGARNRGENDGRGYGISVPRFLVPLPLMKIVLQTPEEQTAQNSARPHNDRNHRFSYEEDYDQDQSVKQLCISGGAAPHFDMEISGDRHDPNIHPLGEHKVDLKSTGFQRFLTVLNKGVDVRKLSTFIHEVNELSPVREGPSKTINKRNRKVATARSSGDFPEARSGIEGGLRFQGETSVGVPLGQLQSLLETIGLDIGLEELGRLTDRTQERLYGMKGEPESKLSIKHPRSPTTSDSSSPFPLTKQHPQMTFDYGHSSTKEWDKDGDWDQSKKERDRRNNSRDRESSERDWEESERDRARIKDRDRERDRHYAPIYHAPLSIPTWVFTLPQHPTVFLL</sequence>
<dbReference type="Proteomes" id="UP001557470">
    <property type="component" value="Unassembled WGS sequence"/>
</dbReference>
<dbReference type="AlphaFoldDB" id="A0ABD0XAM6"/>
<evidence type="ECO:0000256" key="1">
    <source>
        <dbReference type="SAM" id="MobiDB-lite"/>
    </source>
</evidence>
<reference evidence="2 3" key="1">
    <citation type="submission" date="2024-06" db="EMBL/GenBank/DDBJ databases">
        <authorList>
            <person name="Pan Q."/>
            <person name="Wen M."/>
            <person name="Jouanno E."/>
            <person name="Zahm M."/>
            <person name="Klopp C."/>
            <person name="Cabau C."/>
            <person name="Louis A."/>
            <person name="Berthelot C."/>
            <person name="Parey E."/>
            <person name="Roest Crollius H."/>
            <person name="Montfort J."/>
            <person name="Robinson-Rechavi M."/>
            <person name="Bouchez O."/>
            <person name="Lampietro C."/>
            <person name="Lopez Roques C."/>
            <person name="Donnadieu C."/>
            <person name="Postlethwait J."/>
            <person name="Bobe J."/>
            <person name="Verreycken H."/>
            <person name="Guiguen Y."/>
        </authorList>
    </citation>
    <scope>NUCLEOTIDE SEQUENCE [LARGE SCALE GENOMIC DNA]</scope>
    <source>
        <strain evidence="2">Up_M1</strain>
        <tissue evidence="2">Testis</tissue>
    </source>
</reference>
<proteinExistence type="predicted"/>
<gene>
    <name evidence="2" type="ORF">UPYG_G00066820</name>
</gene>
<feature type="region of interest" description="Disordered" evidence="1">
    <location>
        <begin position="1"/>
        <end position="39"/>
    </location>
</feature>
<evidence type="ECO:0000313" key="3">
    <source>
        <dbReference type="Proteomes" id="UP001557470"/>
    </source>
</evidence>
<evidence type="ECO:0000313" key="2">
    <source>
        <dbReference type="EMBL" id="KAL1006016.1"/>
    </source>
</evidence>
<feature type="compositionally biased region" description="Low complexity" evidence="1">
    <location>
        <begin position="257"/>
        <end position="270"/>
    </location>
</feature>
<feature type="region of interest" description="Disordered" evidence="1">
    <location>
        <begin position="240"/>
        <end position="333"/>
    </location>
</feature>
<name>A0ABD0XAM6_UMBPY</name>
<keyword evidence="3" id="KW-1185">Reference proteome</keyword>
<comment type="caution">
    <text evidence="2">The sequence shown here is derived from an EMBL/GenBank/DDBJ whole genome shotgun (WGS) entry which is preliminary data.</text>
</comment>
<feature type="region of interest" description="Disordered" evidence="1">
    <location>
        <begin position="164"/>
        <end position="189"/>
    </location>
</feature>